<dbReference type="RefSeq" id="WP_048797278.1">
    <property type="nucleotide sequence ID" value="NZ_JVEJ01000440.1"/>
</dbReference>
<dbReference type="InterPro" id="IPR007712">
    <property type="entry name" value="RelE/ParE_toxin"/>
</dbReference>
<proteinExistence type="inferred from homology"/>
<evidence type="ECO:0000313" key="4">
    <source>
        <dbReference type="Proteomes" id="UP000321126"/>
    </source>
</evidence>
<dbReference type="AlphaFoldDB" id="A0A5C7C2V1"/>
<evidence type="ECO:0000256" key="1">
    <source>
        <dbReference type="ARBA" id="ARBA00006226"/>
    </source>
</evidence>
<comment type="similarity">
    <text evidence="1">Belongs to the RelE toxin family.</text>
</comment>
<dbReference type="PANTHER" id="PTHR33755">
    <property type="entry name" value="TOXIN PARE1-RELATED"/>
    <property type="match status" value="1"/>
</dbReference>
<dbReference type="Gene3D" id="3.30.2310.20">
    <property type="entry name" value="RelE-like"/>
    <property type="match status" value="1"/>
</dbReference>
<sequence length="94" mass="10881">MKIVWRPMAEADRENIVEYIAQAPRAALKLDEDFKAKIEIAARNPQRYKAGRVRGTREIVVRPNYVMVFHIDDESDTLVVLRVLHAAQPWPPTK</sequence>
<dbReference type="Proteomes" id="UP000321126">
    <property type="component" value="Unassembled WGS sequence"/>
</dbReference>
<accession>A0A5C7C2V1</accession>
<dbReference type="InterPro" id="IPR035093">
    <property type="entry name" value="RelE/ParE_toxin_dom_sf"/>
</dbReference>
<keyword evidence="2" id="KW-1277">Toxin-antitoxin system</keyword>
<evidence type="ECO:0000313" key="3">
    <source>
        <dbReference type="EMBL" id="TXE27165.1"/>
    </source>
</evidence>
<protein>
    <submittedName>
        <fullName evidence="3">Type II toxin-antitoxin system mRNA interferase toxin, RelE/StbE family</fullName>
    </submittedName>
</protein>
<name>A0A5C7C2V1_SERMA</name>
<reference evidence="3 4" key="1">
    <citation type="submission" date="2019-07" db="EMBL/GenBank/DDBJ databases">
        <title>Serratia strains were isolated from fresh produce.</title>
        <authorList>
            <person name="Cho G.-S."/>
            <person name="Stein M."/>
            <person name="Lee W."/>
            <person name="Suh S.H."/>
            <person name="Franz C.M.A.P."/>
        </authorList>
    </citation>
    <scope>NUCLEOTIDE SEQUENCE [LARGE SCALE GENOMIC DNA]</scope>
    <source>
        <strain evidence="3 4">S16</strain>
    </source>
</reference>
<organism evidence="3 4">
    <name type="scientific">Serratia marcescens</name>
    <dbReference type="NCBI Taxonomy" id="615"/>
    <lineage>
        <taxon>Bacteria</taxon>
        <taxon>Pseudomonadati</taxon>
        <taxon>Pseudomonadota</taxon>
        <taxon>Gammaproteobacteria</taxon>
        <taxon>Enterobacterales</taxon>
        <taxon>Yersiniaceae</taxon>
        <taxon>Serratia</taxon>
    </lineage>
</organism>
<dbReference type="EMBL" id="VOUQ01000019">
    <property type="protein sequence ID" value="TXE27165.1"/>
    <property type="molecule type" value="Genomic_DNA"/>
</dbReference>
<dbReference type="Pfam" id="PF05016">
    <property type="entry name" value="ParE_toxin"/>
    <property type="match status" value="1"/>
</dbReference>
<evidence type="ECO:0000256" key="2">
    <source>
        <dbReference type="ARBA" id="ARBA00022649"/>
    </source>
</evidence>
<gene>
    <name evidence="3" type="ORF">FOT62_22890</name>
</gene>
<comment type="caution">
    <text evidence="3">The sequence shown here is derived from an EMBL/GenBank/DDBJ whole genome shotgun (WGS) entry which is preliminary data.</text>
</comment>
<dbReference type="InterPro" id="IPR051803">
    <property type="entry name" value="TA_system_RelE-like_toxin"/>
</dbReference>
<dbReference type="NCBIfam" id="TIGR02385">
    <property type="entry name" value="RelE_StbE"/>
    <property type="match status" value="1"/>
</dbReference>